<dbReference type="EMBL" id="SBIQ01000386">
    <property type="protein sequence ID" value="KAF7678762.1"/>
    <property type="molecule type" value="Genomic_DNA"/>
</dbReference>
<dbReference type="Proteomes" id="UP001516464">
    <property type="component" value="Unassembled WGS sequence"/>
</dbReference>
<proteinExistence type="predicted"/>
<keyword evidence="3" id="KW-1185">Reference proteome</keyword>
<feature type="transmembrane region" description="Helical" evidence="1">
    <location>
        <begin position="68"/>
        <end position="89"/>
    </location>
</feature>
<gene>
    <name evidence="2" type="ORF">TCON_2596</name>
</gene>
<feature type="transmembrane region" description="Helical" evidence="1">
    <location>
        <begin position="387"/>
        <end position="412"/>
    </location>
</feature>
<keyword evidence="1" id="KW-0812">Transmembrane</keyword>
<feature type="transmembrane region" description="Helical" evidence="1">
    <location>
        <begin position="129"/>
        <end position="149"/>
    </location>
</feature>
<evidence type="ECO:0000256" key="1">
    <source>
        <dbReference type="SAM" id="Phobius"/>
    </source>
</evidence>
<comment type="caution">
    <text evidence="2">The sequence shown here is derived from an EMBL/GenBank/DDBJ whole genome shotgun (WGS) entry which is preliminary data.</text>
</comment>
<name>A0ABQ7HVK1_9MICR</name>
<accession>A0ABQ7HVK1</accession>
<evidence type="ECO:0000313" key="3">
    <source>
        <dbReference type="Proteomes" id="UP001516464"/>
    </source>
</evidence>
<organism evidence="2 3">
    <name type="scientific">Astathelohania contejeani</name>
    <dbReference type="NCBI Taxonomy" id="164912"/>
    <lineage>
        <taxon>Eukaryota</taxon>
        <taxon>Fungi</taxon>
        <taxon>Fungi incertae sedis</taxon>
        <taxon>Microsporidia</taxon>
        <taxon>Astathelohaniidae</taxon>
        <taxon>Astathelohania</taxon>
    </lineage>
</organism>
<keyword evidence="1" id="KW-0472">Membrane</keyword>
<protein>
    <submittedName>
        <fullName evidence="2">Uncharacterized protein</fullName>
    </submittedName>
</protein>
<feature type="transmembrane region" description="Helical" evidence="1">
    <location>
        <begin position="178"/>
        <end position="199"/>
    </location>
</feature>
<evidence type="ECO:0000313" key="2">
    <source>
        <dbReference type="EMBL" id="KAF7678762.1"/>
    </source>
</evidence>
<feature type="transmembrane region" description="Helical" evidence="1">
    <location>
        <begin position="34"/>
        <end position="52"/>
    </location>
</feature>
<feature type="transmembrane region" description="Helical" evidence="1">
    <location>
        <begin position="96"/>
        <end position="114"/>
    </location>
</feature>
<sequence length="457" mass="55112">MEMNENMSNKDIENDTNTTKSLENEYKNTKGKDILSLILFFILYVILNRNLITDFENIKFWEKKYFDYFTLFVSIAAINISCFVIFSVIIDWYRRMFFLCSFFIIPIFVASYFLYKHSRVPTYFETDIYYYYIIPITIILFIFFFGFVIKRYLWNGWRFTLELFAELSKVMHKHITKLMFVMIFFLCKIFVGILIPLEINDTHLWKWYDKLLGIILIFWELFSSIFWIRMLVSSAVYCEVTEMRTFRRSFFLSIKQLSTAYTFGLNYPFILLFCLFTKKEIYGCESNYKKFEKKINNAIFHMSHFILDDSATKYNNFAPIYSSINQKKYYQSIILSNHIYNIKIKNLINKITVFQLLIPSLVPITLLITEFVLLNPKYTNYNLICNFVIFSFFYLFIEIFSFGILSFVYLYAINPEKLMDCNEKIYDILKNSEKKKQTREKNIITNETLYDKDDIQV</sequence>
<reference evidence="2 3" key="1">
    <citation type="submission" date="2019-01" db="EMBL/GenBank/DDBJ databases">
        <title>Genomes sequencing and comparative genomics of infectious freshwater microsporidia, Cucumispora dikerogammari and Thelohania contejeani.</title>
        <authorList>
            <person name="Cormier A."/>
            <person name="Giraud I."/>
            <person name="Wattier R."/>
            <person name="Teixeira M."/>
            <person name="Grandjean F."/>
            <person name="Rigaud T."/>
            <person name="Cordaux R."/>
        </authorList>
    </citation>
    <scope>NUCLEOTIDE SEQUENCE [LARGE SCALE GENOMIC DNA]</scope>
    <source>
        <strain evidence="2">T1</strain>
        <tissue evidence="2">Spores</tissue>
    </source>
</reference>
<keyword evidence="1" id="KW-1133">Transmembrane helix</keyword>
<feature type="transmembrane region" description="Helical" evidence="1">
    <location>
        <begin position="211"/>
        <end position="238"/>
    </location>
</feature>
<feature type="transmembrane region" description="Helical" evidence="1">
    <location>
        <begin position="353"/>
        <end position="375"/>
    </location>
</feature>